<dbReference type="PANTHER" id="PTHR43173">
    <property type="entry name" value="ABC1 FAMILY PROTEIN"/>
    <property type="match status" value="1"/>
</dbReference>
<dbReference type="AlphaFoldDB" id="A0A2K9NQ00"/>
<dbReference type="PROSITE" id="PS51257">
    <property type="entry name" value="PROKAR_LIPOPROTEIN"/>
    <property type="match status" value="1"/>
</dbReference>
<sequence length="713" mass="80962">MNRNKINFILVTLILSMLASSCSYWPKTHIENEQNREIAASEVDQIIEELKSYYESNISLARKQEIQTVQENLLKYLIEATSADDAYKIKIYKEASEYFNKIYPLILSNMRNEKQGINEFKEIKKAPLWTLKEELRFLNKEADSLPAPKVKIDLLQGLSLLSQFYKGVDKQTKEKLGANYQAGVTKVMGENFDLHPSFNEIEALLESDGTDEEKILKAISTIEKKINKHESRIRHIGSEIAKSGHVDMNNTQLRLVVTFMDYYFNKMPDDVIKTIMSELVTGGAKLPEEEVMKIVFQNTGPGLGKVLQQIGKEKGVGDKFSKLMGILESSGKEVPIHLVREVVETDKGGFEVKDIIKKPLGTGTIAQVNRAKIWHDEKEVDVALRFLKPGVGKRCKEDIAILRQFVPENEALFAKEGVEDIKIMSTLIDSVEKFLDEEVNLSVAVARQKKAFEVYNRSVKVSGSPKFKMLEMRVPEVYLPPEGKSNLHIQEFAGGGVKFAELDDTATKKIVAEEMVRMWFEEALFKSGFLNADLHQGNFRIVLIEEDNKIKVQLYDFGLSSTLTKEDQRAFLLVGAGAYMKSPNTLADGLMVSMESQDKTLRAKLLKDIESEMKVSPNKRPEDWVVWCVQKNYFVSDNLGAFARGSLLLKQLPESMGETEMFKDTIVKTAVKNLGHAVADRDYEYPLKKIDMVKIGARQIKNYCMDIFKSFFK</sequence>
<keyword evidence="2" id="KW-1185">Reference proteome</keyword>
<evidence type="ECO:0000313" key="1">
    <source>
        <dbReference type="EMBL" id="AUN97600.1"/>
    </source>
</evidence>
<dbReference type="KEGG" id="bsto:C0V70_05625"/>
<protein>
    <submittedName>
        <fullName evidence="1">Uncharacterized protein</fullName>
    </submittedName>
</protein>
<dbReference type="Proteomes" id="UP000235584">
    <property type="component" value="Chromosome"/>
</dbReference>
<dbReference type="EMBL" id="CP025704">
    <property type="protein sequence ID" value="AUN97600.1"/>
    <property type="molecule type" value="Genomic_DNA"/>
</dbReference>
<dbReference type="InterPro" id="IPR011009">
    <property type="entry name" value="Kinase-like_dom_sf"/>
</dbReference>
<proteinExistence type="predicted"/>
<evidence type="ECO:0000313" key="2">
    <source>
        <dbReference type="Proteomes" id="UP000235584"/>
    </source>
</evidence>
<dbReference type="OrthoDB" id="5287370at2"/>
<name>A0A2K9NQ00_BACTC</name>
<gene>
    <name evidence="1" type="ORF">C0V70_05625</name>
</gene>
<accession>A0A2K9NQ00</accession>
<dbReference type="SUPFAM" id="SSF56112">
    <property type="entry name" value="Protein kinase-like (PK-like)"/>
    <property type="match status" value="1"/>
</dbReference>
<organism evidence="1 2">
    <name type="scientific">Bacteriovorax stolpii</name>
    <name type="common">Bdellovibrio stolpii</name>
    <dbReference type="NCBI Taxonomy" id="960"/>
    <lineage>
        <taxon>Bacteria</taxon>
        <taxon>Pseudomonadati</taxon>
        <taxon>Bdellovibrionota</taxon>
        <taxon>Bacteriovoracia</taxon>
        <taxon>Bacteriovoracales</taxon>
        <taxon>Bacteriovoracaceae</taxon>
        <taxon>Bacteriovorax</taxon>
    </lineage>
</organism>
<dbReference type="InterPro" id="IPR004147">
    <property type="entry name" value="ABC1_dom"/>
</dbReference>
<dbReference type="PANTHER" id="PTHR43173:SF19">
    <property type="entry name" value="AARF DOMAIN-CONTAINING PROTEIN KINASE 1"/>
    <property type="match status" value="1"/>
</dbReference>
<dbReference type="RefSeq" id="WP_102242895.1">
    <property type="nucleotide sequence ID" value="NZ_CP025704.1"/>
</dbReference>
<dbReference type="InterPro" id="IPR051130">
    <property type="entry name" value="Mito_struct-func_regulator"/>
</dbReference>
<dbReference type="Pfam" id="PF03109">
    <property type="entry name" value="ABC1"/>
    <property type="match status" value="1"/>
</dbReference>
<reference evidence="1 2" key="1">
    <citation type="submission" date="2018-01" db="EMBL/GenBank/DDBJ databases">
        <title>Complete genome sequence of Bacteriovorax stolpii DSM12778.</title>
        <authorList>
            <person name="Tang B."/>
            <person name="Chang J."/>
        </authorList>
    </citation>
    <scope>NUCLEOTIDE SEQUENCE [LARGE SCALE GENOMIC DNA]</scope>
    <source>
        <strain evidence="1 2">DSM 12778</strain>
    </source>
</reference>